<dbReference type="Proteomes" id="UP000824596">
    <property type="component" value="Unassembled WGS sequence"/>
</dbReference>
<evidence type="ECO:0000313" key="5">
    <source>
        <dbReference type="Proteomes" id="UP000824596"/>
    </source>
</evidence>
<comment type="caution">
    <text evidence="4">The sequence shown here is derived from an EMBL/GenBank/DDBJ whole genome shotgun (WGS) entry which is preliminary data.</text>
</comment>
<feature type="compositionally biased region" description="Polar residues" evidence="1">
    <location>
        <begin position="560"/>
        <end position="569"/>
    </location>
</feature>
<dbReference type="GeneID" id="68359368"/>
<dbReference type="SUPFAM" id="SSF52540">
    <property type="entry name" value="P-loop containing nucleoside triphosphate hydrolases"/>
    <property type="match status" value="1"/>
</dbReference>
<feature type="domain" description="GED" evidence="2">
    <location>
        <begin position="785"/>
        <end position="881"/>
    </location>
</feature>
<dbReference type="OrthoDB" id="5061070at2759"/>
<keyword evidence="5" id="KW-1185">Reference proteome</keyword>
<evidence type="ECO:0000259" key="3">
    <source>
        <dbReference type="PROSITE" id="PS51718"/>
    </source>
</evidence>
<dbReference type="SMART" id="SM00053">
    <property type="entry name" value="DYNc"/>
    <property type="match status" value="1"/>
</dbReference>
<dbReference type="PROSITE" id="PS51388">
    <property type="entry name" value="GED"/>
    <property type="match status" value="1"/>
</dbReference>
<dbReference type="InterPro" id="IPR020850">
    <property type="entry name" value="GED_dom"/>
</dbReference>
<dbReference type="GO" id="GO:0008017">
    <property type="term" value="F:microtubule binding"/>
    <property type="evidence" value="ECO:0007669"/>
    <property type="project" value="TreeGrafter"/>
</dbReference>
<dbReference type="Pfam" id="PF00350">
    <property type="entry name" value="Dynamin_N"/>
    <property type="match status" value="1"/>
</dbReference>
<dbReference type="InterPro" id="IPR030381">
    <property type="entry name" value="G_DYNAMIN_dom"/>
</dbReference>
<dbReference type="GO" id="GO:0005737">
    <property type="term" value="C:cytoplasm"/>
    <property type="evidence" value="ECO:0007669"/>
    <property type="project" value="TreeGrafter"/>
</dbReference>
<protein>
    <submittedName>
        <fullName evidence="4">Dynamin family domain-containing protein</fullName>
    </submittedName>
</protein>
<evidence type="ECO:0000256" key="1">
    <source>
        <dbReference type="SAM" id="MobiDB-lite"/>
    </source>
</evidence>
<evidence type="ECO:0000259" key="2">
    <source>
        <dbReference type="PROSITE" id="PS51388"/>
    </source>
</evidence>
<evidence type="ECO:0000313" key="4">
    <source>
        <dbReference type="EMBL" id="KAH0958552.1"/>
    </source>
</evidence>
<dbReference type="RefSeq" id="XP_044716065.1">
    <property type="nucleotide sequence ID" value="XM_044868710.1"/>
</dbReference>
<dbReference type="AlphaFoldDB" id="A0A9P8MP78"/>
<dbReference type="GO" id="GO:0005874">
    <property type="term" value="C:microtubule"/>
    <property type="evidence" value="ECO:0007669"/>
    <property type="project" value="TreeGrafter"/>
</dbReference>
<proteinExistence type="predicted"/>
<dbReference type="GO" id="GO:0031623">
    <property type="term" value="P:receptor internalization"/>
    <property type="evidence" value="ECO:0007669"/>
    <property type="project" value="TreeGrafter"/>
</dbReference>
<feature type="region of interest" description="Disordered" evidence="1">
    <location>
        <begin position="35"/>
        <end position="71"/>
    </location>
</feature>
<dbReference type="GO" id="GO:0005886">
    <property type="term" value="C:plasma membrane"/>
    <property type="evidence" value="ECO:0007669"/>
    <property type="project" value="TreeGrafter"/>
</dbReference>
<dbReference type="EMBL" id="JAIZPD010000015">
    <property type="protein sequence ID" value="KAH0958552.1"/>
    <property type="molecule type" value="Genomic_DNA"/>
</dbReference>
<dbReference type="GO" id="GO:0005525">
    <property type="term" value="F:GTP binding"/>
    <property type="evidence" value="ECO:0007669"/>
    <property type="project" value="InterPro"/>
</dbReference>
<organism evidence="4 5">
    <name type="scientific">Hirsutella rhossiliensis</name>
    <dbReference type="NCBI Taxonomy" id="111463"/>
    <lineage>
        <taxon>Eukaryota</taxon>
        <taxon>Fungi</taxon>
        <taxon>Dikarya</taxon>
        <taxon>Ascomycota</taxon>
        <taxon>Pezizomycotina</taxon>
        <taxon>Sordariomycetes</taxon>
        <taxon>Hypocreomycetidae</taxon>
        <taxon>Hypocreales</taxon>
        <taxon>Ophiocordycipitaceae</taxon>
        <taxon>Hirsutella</taxon>
    </lineage>
</organism>
<dbReference type="PANTHER" id="PTHR11566">
    <property type="entry name" value="DYNAMIN"/>
    <property type="match status" value="1"/>
</dbReference>
<feature type="compositionally biased region" description="Basic and acidic residues" evidence="1">
    <location>
        <begin position="8"/>
        <end position="21"/>
    </location>
</feature>
<dbReference type="PANTHER" id="PTHR11566:SF131">
    <property type="entry name" value="GTPASE, PUTATIVE (AFU_ORTHOLOGUE AFUA_6G07630)-RELATED"/>
    <property type="match status" value="1"/>
</dbReference>
<feature type="compositionally biased region" description="Polar residues" evidence="1">
    <location>
        <begin position="530"/>
        <end position="540"/>
    </location>
</feature>
<dbReference type="GO" id="GO:0003924">
    <property type="term" value="F:GTPase activity"/>
    <property type="evidence" value="ECO:0007669"/>
    <property type="project" value="InterPro"/>
</dbReference>
<name>A0A9P8MP78_9HYPO</name>
<dbReference type="CDD" id="cd08771">
    <property type="entry name" value="DLP_1"/>
    <property type="match status" value="1"/>
</dbReference>
<dbReference type="PRINTS" id="PR00195">
    <property type="entry name" value="DYNAMIN"/>
</dbReference>
<dbReference type="InterPro" id="IPR045063">
    <property type="entry name" value="Dynamin_N"/>
</dbReference>
<feature type="region of interest" description="Disordered" evidence="1">
    <location>
        <begin position="523"/>
        <end position="589"/>
    </location>
</feature>
<feature type="region of interest" description="Disordered" evidence="1">
    <location>
        <begin position="879"/>
        <end position="908"/>
    </location>
</feature>
<dbReference type="InterPro" id="IPR027417">
    <property type="entry name" value="P-loop_NTPase"/>
</dbReference>
<dbReference type="Gene3D" id="3.40.50.300">
    <property type="entry name" value="P-loop containing nucleotide triphosphate hydrolases"/>
    <property type="match status" value="1"/>
</dbReference>
<feature type="domain" description="Dynamin-type G" evidence="3">
    <location>
        <begin position="130"/>
        <end position="439"/>
    </location>
</feature>
<dbReference type="InterPro" id="IPR022812">
    <property type="entry name" value="Dynamin"/>
</dbReference>
<gene>
    <name evidence="4" type="ORF">HRG_10239</name>
</gene>
<accession>A0A9P8MP78</accession>
<dbReference type="PROSITE" id="PS51718">
    <property type="entry name" value="G_DYNAMIN_2"/>
    <property type="match status" value="1"/>
</dbReference>
<sequence>MSQLKIFKRPERRVVKPDPDSRAYASETCLQLVVSDSGQSDDEGPASFDVFSARHGRSDAPAPSEPITEPDPLLREVRVRHAGAQPSTAAASPANMDQSFFQTSFQDIGKKLKECNDTLGELQQLGVSHDVQLPELVLVGDQSAGKSSLMSGLANLDLPRSEGTCTRCPLHIRVSRNSDWSCRVWLRKDYVYQPPSDRQINETDFKTMHDKSEIEEVLRWAQIAILNDEKHPRTFVPGSGSTALNMSLAKAAEETAAKFSPNIVALEIKGPDLPDLSFYDMPGIFENPADARDDYLVNVVRNLTKAYISHHSAIIICSMPMNSDAENSSTFGLTRRLQASFRTIGVLTKADLLPDGNHEQWLSIMRGDAHRTGLGYFITSRPQGKDLEELKKWEERVFETNSFEGWPETFHPFTARCGVERLKAFLSERLGEEFAKSLPNIKHKVKLRLDRINKQLSNLPELPENVELEIQTGLMAFADSSRAKMDEFMRHFNVLPRNFRDCLLEIKPKFTLKDRSDIPVLEISDDDSDTMSGVTTQATPTPKRPAYPALVTPSKRARTNGPTNGTPVSNGHIKPEDVNGVTAPPRPARRAALPEPFTEFRGIGRGFRTLRQVREEMQAKTKAGMPDRISDDVYVDLVKEAVQPWNRPTEAFIKQTMKDLHAELDATLSQALENLKKRFVYKEARKHVQKFLEEHRQQTELALMRLYNDEKERLLTFNEEAFKRYKDDEHMILTRFRHNMRMEAAGFPTRPLGQWSELTEEKRAQDAKRREAELVKLGPDQFERELEVVSYVRGYYRLAALRFADAVSQRILCRTIPAIRRQLPSYLEDKLGLQVSDAIGTYERLMAEDESTACKREALKSERDKFDKALASIELLETGAWRGPDTDDQSTQPMSSAGLDADVDMAEA</sequence>
<reference evidence="4" key="1">
    <citation type="submission" date="2021-09" db="EMBL/GenBank/DDBJ databases">
        <title>A high-quality genome of the endoparasitic fungus Hirsutella rhossiliensis with a comparison of Hirsutella genomes reveals transposable elements contributing to genome size variation.</title>
        <authorList>
            <person name="Lin R."/>
            <person name="Jiao Y."/>
            <person name="Sun X."/>
            <person name="Ling J."/>
            <person name="Xie B."/>
            <person name="Cheng X."/>
        </authorList>
    </citation>
    <scope>NUCLEOTIDE SEQUENCE</scope>
    <source>
        <strain evidence="4">HR02</strain>
    </source>
</reference>
<feature type="region of interest" description="Disordered" evidence="1">
    <location>
        <begin position="1"/>
        <end position="22"/>
    </location>
</feature>
<dbReference type="Gene3D" id="1.20.120.1240">
    <property type="entry name" value="Dynamin, middle domain"/>
    <property type="match status" value="1"/>
</dbReference>
<dbReference type="InterPro" id="IPR001401">
    <property type="entry name" value="Dynamin_GTPase"/>
</dbReference>